<gene>
    <name evidence="2" type="ORF">JF50_09340</name>
</gene>
<evidence type="ECO:0000256" key="1">
    <source>
        <dbReference type="SAM" id="Phobius"/>
    </source>
</evidence>
<keyword evidence="1" id="KW-0812">Transmembrane</keyword>
<dbReference type="Proteomes" id="UP000031327">
    <property type="component" value="Unassembled WGS sequence"/>
</dbReference>
<dbReference type="Pfam" id="PF06961">
    <property type="entry name" value="DUF1294"/>
    <property type="match status" value="1"/>
</dbReference>
<dbReference type="RefSeq" id="WP_039609171.1">
    <property type="nucleotide sequence ID" value="NZ_JWIC01000005.1"/>
</dbReference>
<feature type="transmembrane region" description="Helical" evidence="1">
    <location>
        <begin position="74"/>
        <end position="92"/>
    </location>
</feature>
<comment type="caution">
    <text evidence="2">The sequence shown here is derived from an EMBL/GenBank/DDBJ whole genome shotgun (WGS) entry which is preliminary data.</text>
</comment>
<accession>A0A0C1QDC9</accession>
<dbReference type="InterPro" id="IPR010718">
    <property type="entry name" value="DUF1294"/>
</dbReference>
<dbReference type="EMBL" id="JWIC01000005">
    <property type="protein sequence ID" value="KID57400.1"/>
    <property type="molecule type" value="Genomic_DNA"/>
</dbReference>
<evidence type="ECO:0008006" key="4">
    <source>
        <dbReference type="Google" id="ProtNLM"/>
    </source>
</evidence>
<feature type="transmembrane region" description="Helical" evidence="1">
    <location>
        <begin position="6"/>
        <end position="27"/>
    </location>
</feature>
<feature type="transmembrane region" description="Helical" evidence="1">
    <location>
        <begin position="34"/>
        <end position="54"/>
    </location>
</feature>
<keyword evidence="1" id="KW-1133">Transmembrane helix</keyword>
<keyword evidence="1" id="KW-0472">Membrane</keyword>
<evidence type="ECO:0000313" key="3">
    <source>
        <dbReference type="Proteomes" id="UP000031327"/>
    </source>
</evidence>
<proteinExistence type="predicted"/>
<protein>
    <recommendedName>
        <fullName evidence="4">DUF1294 domain-containing protein</fullName>
    </recommendedName>
</protein>
<dbReference type="AlphaFoldDB" id="A0A0C1QDC9"/>
<sequence length="126" mass="14309">MLFNTFIIHVSKCCVAVSLVALAMLTIPVIDHNIVLLITMLTVLVLTNGMLYLAFHKDKSYAQNDKQRVSEKTLILLSMLALHCTTHLTMHFTQHKTSKWSFQLKLLFAILLQLIASAIGFVKMYM</sequence>
<dbReference type="OrthoDB" id="6310308at2"/>
<organism evidence="2 3">
    <name type="scientific">Pseudoalteromonas luteoviolacea</name>
    <dbReference type="NCBI Taxonomy" id="43657"/>
    <lineage>
        <taxon>Bacteria</taxon>
        <taxon>Pseudomonadati</taxon>
        <taxon>Pseudomonadota</taxon>
        <taxon>Gammaproteobacteria</taxon>
        <taxon>Alteromonadales</taxon>
        <taxon>Pseudoalteromonadaceae</taxon>
        <taxon>Pseudoalteromonas</taxon>
    </lineage>
</organism>
<evidence type="ECO:0000313" key="2">
    <source>
        <dbReference type="EMBL" id="KID57400.1"/>
    </source>
</evidence>
<feature type="transmembrane region" description="Helical" evidence="1">
    <location>
        <begin position="104"/>
        <end position="125"/>
    </location>
</feature>
<reference evidence="2 3" key="1">
    <citation type="submission" date="2014-12" db="EMBL/GenBank/DDBJ databases">
        <title>Draft Genome Sequence of Pseudoalteromonas luteoviolacea HI1.</title>
        <authorList>
            <person name="Asahina A.Y."/>
            <person name="Hadfield M.G."/>
        </authorList>
    </citation>
    <scope>NUCLEOTIDE SEQUENCE [LARGE SCALE GENOMIC DNA]</scope>
    <source>
        <strain evidence="2 3">HI1</strain>
    </source>
</reference>
<name>A0A0C1QDC9_9GAMM</name>